<proteinExistence type="predicted"/>
<evidence type="ECO:0000313" key="3">
    <source>
        <dbReference type="Proteomes" id="UP001558353"/>
    </source>
</evidence>
<protein>
    <submittedName>
        <fullName evidence="2">MOSC domain-containing protein</fullName>
    </submittedName>
</protein>
<dbReference type="PANTHER" id="PTHR30212:SF2">
    <property type="entry name" value="PROTEIN YIIM"/>
    <property type="match status" value="1"/>
</dbReference>
<dbReference type="SUPFAM" id="SSF50800">
    <property type="entry name" value="PK beta-barrel domain-like"/>
    <property type="match status" value="1"/>
</dbReference>
<keyword evidence="3" id="KW-1185">Reference proteome</keyword>
<feature type="domain" description="MOSC" evidence="1">
    <location>
        <begin position="40"/>
        <end position="181"/>
    </location>
</feature>
<evidence type="ECO:0000259" key="1">
    <source>
        <dbReference type="PROSITE" id="PS51340"/>
    </source>
</evidence>
<evidence type="ECO:0000313" key="2">
    <source>
        <dbReference type="EMBL" id="MEX3528671.1"/>
    </source>
</evidence>
<dbReference type="InterPro" id="IPR005302">
    <property type="entry name" value="MoCF_Sase_C"/>
</dbReference>
<dbReference type="RefSeq" id="WP_368522404.1">
    <property type="nucleotide sequence ID" value="NZ_JAYWMA010000005.1"/>
</dbReference>
<dbReference type="PROSITE" id="PS51340">
    <property type="entry name" value="MOSC"/>
    <property type="match status" value="1"/>
</dbReference>
<dbReference type="Proteomes" id="UP001558353">
    <property type="component" value="Unassembled WGS sequence"/>
</dbReference>
<dbReference type="InterPro" id="IPR011037">
    <property type="entry name" value="Pyrv_Knase-like_insert_dom_sf"/>
</dbReference>
<dbReference type="EMBL" id="JAYWMA010000005">
    <property type="protein sequence ID" value="MEX3528671.1"/>
    <property type="molecule type" value="Genomic_DNA"/>
</dbReference>
<dbReference type="Gene3D" id="2.40.33.20">
    <property type="entry name" value="PK beta-barrel domain-like"/>
    <property type="match status" value="1"/>
</dbReference>
<gene>
    <name evidence="2" type="ORF">VVR64_06275</name>
</gene>
<reference evidence="2 3" key="1">
    <citation type="journal article" date="2024" name="Fungal Genet. Biol.">
        <title>The porcine skin microbiome exhibits broad fungal antagonism.</title>
        <authorList>
            <person name="De La Cruz K.F."/>
            <person name="Townsend E.C."/>
            <person name="Alex Cheong J.Z."/>
            <person name="Salamzade R."/>
            <person name="Liu A."/>
            <person name="Sandstrom S."/>
            <person name="Davila E."/>
            <person name="Huang L."/>
            <person name="Xu K.H."/>
            <person name="Wu S.Y."/>
            <person name="Meudt J.J."/>
            <person name="Shanmuganayagam D."/>
            <person name="Gibson A.L.F."/>
            <person name="Kalan L.R."/>
        </authorList>
    </citation>
    <scope>NUCLEOTIDE SEQUENCE [LARGE SCALE GENOMIC DNA]</scope>
    <source>
        <strain evidence="2 3">LK2569</strain>
    </source>
</reference>
<sequence>MADPTAARVISVNVAAPRPDPGGADRVSGIDKRPAPHIDVFAPGPDYGDGSGVDGDVIGDSKHHGGAHKAVYAFAREELDFWWGELEREAMPGNGGFADGAFGENLTTVGVDLEALRINQRVRIGTAELEVSVVRQPCRTFAGWLAEKGWVRRFSRRGRCGAYFRVTVPGRITAGDAIESIGAPDHDITLATAFRAAQGDKAAAARVVAAECLPLMYHQRMVTLIGG</sequence>
<dbReference type="PANTHER" id="PTHR30212">
    <property type="entry name" value="PROTEIN YIIM"/>
    <property type="match status" value="1"/>
</dbReference>
<organism evidence="2 3">
    <name type="scientific">Corynebacterium xerosis</name>
    <dbReference type="NCBI Taxonomy" id="1725"/>
    <lineage>
        <taxon>Bacteria</taxon>
        <taxon>Bacillati</taxon>
        <taxon>Actinomycetota</taxon>
        <taxon>Actinomycetes</taxon>
        <taxon>Mycobacteriales</taxon>
        <taxon>Corynebacteriaceae</taxon>
        <taxon>Corynebacterium</taxon>
    </lineage>
</organism>
<comment type="caution">
    <text evidence="2">The sequence shown here is derived from an EMBL/GenBank/DDBJ whole genome shotgun (WGS) entry which is preliminary data.</text>
</comment>
<accession>A0ABV3UUU0</accession>
<name>A0ABV3UUU0_9CORY</name>
<dbReference type="Pfam" id="PF03473">
    <property type="entry name" value="MOSC"/>
    <property type="match status" value="1"/>
</dbReference>
<dbReference type="InterPro" id="IPR052353">
    <property type="entry name" value="Benzoxazolinone_Detox_Enz"/>
</dbReference>